<evidence type="ECO:0000313" key="2">
    <source>
        <dbReference type="EMBL" id="HCO23332.1"/>
    </source>
</evidence>
<evidence type="ECO:0000313" key="3">
    <source>
        <dbReference type="Proteomes" id="UP000263642"/>
    </source>
</evidence>
<name>A0A3D3R5H8_9PLAN</name>
<sequence>MLRHWFRTLISYLRLPLIAHTDRELHDLREEIEFHLSASAADHHSEGMDPRQSQQTALEQFGDVKTVVDDCCHVSLSRHLFWHRLHQLLTLGLVVAMGWLIWIYFLSENQPPPASTQLAASGYLESETTGDIQGTVVAEEGQPLSETHILAVVKTWPPHGYRQNSYTALTRPDGTFLIENVYPPGQEYEVQIAAIADAHLLKSEYVSMRTGTLDPFHFQLTRSAGLVLHFESNAGTPLSGVSAFPFERVDQSGQEHCIYFCSAQPVVRQSNLEGNLPMPHFLPGEQVTMYVQFPGGEWQTRELTVPADSQSVILTPEPASPFDDG</sequence>
<dbReference type="InterPro" id="IPR047928">
    <property type="entry name" value="Perm_prefix_1"/>
</dbReference>
<reference evidence="2 3" key="1">
    <citation type="journal article" date="2018" name="Nat. Biotechnol.">
        <title>A standardized bacterial taxonomy based on genome phylogeny substantially revises the tree of life.</title>
        <authorList>
            <person name="Parks D.H."/>
            <person name="Chuvochina M."/>
            <person name="Waite D.W."/>
            <person name="Rinke C."/>
            <person name="Skarshewski A."/>
            <person name="Chaumeil P.A."/>
            <person name="Hugenholtz P."/>
        </authorList>
    </citation>
    <scope>NUCLEOTIDE SEQUENCE [LARGE SCALE GENOMIC DNA]</scope>
    <source>
        <strain evidence="2">UBA9375</strain>
    </source>
</reference>
<proteinExistence type="predicted"/>
<feature type="transmembrane region" description="Helical" evidence="1">
    <location>
        <begin position="88"/>
        <end position="107"/>
    </location>
</feature>
<organism evidence="2 3">
    <name type="scientific">Gimesia maris</name>
    <dbReference type="NCBI Taxonomy" id="122"/>
    <lineage>
        <taxon>Bacteria</taxon>
        <taxon>Pseudomonadati</taxon>
        <taxon>Planctomycetota</taxon>
        <taxon>Planctomycetia</taxon>
        <taxon>Planctomycetales</taxon>
        <taxon>Planctomycetaceae</taxon>
        <taxon>Gimesia</taxon>
    </lineage>
</organism>
<gene>
    <name evidence="2" type="ORF">DIT97_09855</name>
</gene>
<keyword evidence="1" id="KW-0812">Transmembrane</keyword>
<keyword evidence="1" id="KW-0472">Membrane</keyword>
<evidence type="ECO:0000256" key="1">
    <source>
        <dbReference type="SAM" id="Phobius"/>
    </source>
</evidence>
<protein>
    <submittedName>
        <fullName evidence="2">Uncharacterized protein</fullName>
    </submittedName>
</protein>
<dbReference type="Proteomes" id="UP000263642">
    <property type="component" value="Unassembled WGS sequence"/>
</dbReference>
<dbReference type="NCBIfam" id="NF038403">
    <property type="entry name" value="perm_prefix_1"/>
    <property type="match status" value="1"/>
</dbReference>
<dbReference type="AlphaFoldDB" id="A0A3D3R5H8"/>
<keyword evidence="1" id="KW-1133">Transmembrane helix</keyword>
<comment type="caution">
    <text evidence="2">The sequence shown here is derived from an EMBL/GenBank/DDBJ whole genome shotgun (WGS) entry which is preliminary data.</text>
</comment>
<accession>A0A3D3R5H8</accession>
<dbReference type="EMBL" id="DQAY01000056">
    <property type="protein sequence ID" value="HCO23332.1"/>
    <property type="molecule type" value="Genomic_DNA"/>
</dbReference>